<dbReference type="KEGG" id="nta:107826287"/>
<reference evidence="1" key="1">
    <citation type="submission" date="2025-08" db="UniProtKB">
        <authorList>
            <consortium name="RefSeq"/>
        </authorList>
    </citation>
    <scope>IDENTIFICATION</scope>
</reference>
<dbReference type="RefSeq" id="XP_016508735.1">
    <property type="nucleotide sequence ID" value="XM_016653249.1"/>
</dbReference>
<accession>A0A1S4D5M9</accession>
<protein>
    <submittedName>
        <fullName evidence="1">Uncharacterized protein</fullName>
    </submittedName>
</protein>
<sequence length="143" mass="16054">ATASRQAYSVAVLEDRCFLEWFVRRVQDRIVLCTLRQFLVKSSNNARHSFEYVDREEMIVAHMVGGIDAFIKPPQGWPLTSSGLTLISLKSSSHSSKEIPLTLLCKVAEVANSFDTNSRQTISVFADRVEEILMQQMSAVTSN</sequence>
<organism evidence="1">
    <name type="scientific">Nicotiana tabacum</name>
    <name type="common">Common tobacco</name>
    <dbReference type="NCBI Taxonomy" id="4097"/>
    <lineage>
        <taxon>Eukaryota</taxon>
        <taxon>Viridiplantae</taxon>
        <taxon>Streptophyta</taxon>
        <taxon>Embryophyta</taxon>
        <taxon>Tracheophyta</taxon>
        <taxon>Spermatophyta</taxon>
        <taxon>Magnoliopsida</taxon>
        <taxon>eudicotyledons</taxon>
        <taxon>Gunneridae</taxon>
        <taxon>Pentapetalae</taxon>
        <taxon>asterids</taxon>
        <taxon>lamiids</taxon>
        <taxon>Solanales</taxon>
        <taxon>Solanaceae</taxon>
        <taxon>Nicotianoideae</taxon>
        <taxon>Nicotianeae</taxon>
        <taxon>Nicotiana</taxon>
    </lineage>
</organism>
<dbReference type="PANTHER" id="PTHR36037">
    <property type="entry name" value="RNA-DIRECTED DNA POLYMERASE (REVERSE TRANSCRIPTASE)-RELATED FAMILY PROTEIN"/>
    <property type="match status" value="1"/>
</dbReference>
<dbReference type="STRING" id="4097.A0A1S4D5M9"/>
<proteinExistence type="predicted"/>
<gene>
    <name evidence="1" type="primary">LOC107826287</name>
</gene>
<dbReference type="PANTHER" id="PTHR36037:SF1">
    <property type="entry name" value="RNA-DIRECTED DNA POLYMERASE (REVERSE TRANSCRIPTASE)-RELATED FAMILY PROTEIN"/>
    <property type="match status" value="1"/>
</dbReference>
<dbReference type="OrthoDB" id="1927690at2759"/>
<dbReference type="AlphaFoldDB" id="A0A1S4D5M9"/>
<evidence type="ECO:0000313" key="1">
    <source>
        <dbReference type="RefSeq" id="XP_016508735.1"/>
    </source>
</evidence>
<feature type="non-terminal residue" evidence="1">
    <location>
        <position position="1"/>
    </location>
</feature>
<dbReference type="PaxDb" id="4097-A0A1S4D5M9"/>
<name>A0A1S4D5M9_TOBAC</name>